<proteinExistence type="inferred from homology"/>
<dbReference type="GO" id="GO:0006412">
    <property type="term" value="P:translation"/>
    <property type="evidence" value="ECO:0007669"/>
    <property type="project" value="InterPro"/>
</dbReference>
<dbReference type="AlphaFoldDB" id="A0A8S1IMA1"/>
<dbReference type="GO" id="GO:0005762">
    <property type="term" value="C:mitochondrial large ribosomal subunit"/>
    <property type="evidence" value="ECO:0007669"/>
    <property type="project" value="TreeGrafter"/>
</dbReference>
<dbReference type="GO" id="GO:0003735">
    <property type="term" value="F:structural constituent of ribosome"/>
    <property type="evidence" value="ECO:0007669"/>
    <property type="project" value="InterPro"/>
</dbReference>
<dbReference type="NCBIfam" id="TIGR01066">
    <property type="entry name" value="rplM_bact"/>
    <property type="match status" value="1"/>
</dbReference>
<dbReference type="CDD" id="cd00392">
    <property type="entry name" value="Ribosomal_L13"/>
    <property type="match status" value="1"/>
</dbReference>
<evidence type="ECO:0000256" key="4">
    <source>
        <dbReference type="RuleBase" id="RU003877"/>
    </source>
</evidence>
<evidence type="ECO:0000256" key="1">
    <source>
        <dbReference type="ARBA" id="ARBA00006227"/>
    </source>
</evidence>
<evidence type="ECO:0000313" key="6">
    <source>
        <dbReference type="EMBL" id="CAD7695819.1"/>
    </source>
</evidence>
<protein>
    <recommendedName>
        <fullName evidence="8">Ribosomal protein L13</fullName>
    </recommendedName>
</protein>
<feature type="compositionally biased region" description="Acidic residues" evidence="5">
    <location>
        <begin position="62"/>
        <end position="78"/>
    </location>
</feature>
<dbReference type="Pfam" id="PF00572">
    <property type="entry name" value="Ribosomal_L13"/>
    <property type="match status" value="1"/>
</dbReference>
<dbReference type="EMBL" id="CAJHUC010000392">
    <property type="protein sequence ID" value="CAD7695819.1"/>
    <property type="molecule type" value="Genomic_DNA"/>
</dbReference>
<evidence type="ECO:0000256" key="3">
    <source>
        <dbReference type="ARBA" id="ARBA00023274"/>
    </source>
</evidence>
<dbReference type="PANTHER" id="PTHR11545:SF41">
    <property type="entry name" value="50S RIBOSOMAL PROTEIN L13, CHLOROPLASTIC"/>
    <property type="match status" value="1"/>
</dbReference>
<dbReference type="Gene3D" id="3.90.1180.10">
    <property type="entry name" value="Ribosomal protein L13"/>
    <property type="match status" value="1"/>
</dbReference>
<evidence type="ECO:0000313" key="7">
    <source>
        <dbReference type="Proteomes" id="UP000708148"/>
    </source>
</evidence>
<comment type="similarity">
    <text evidence="1 4">Belongs to the universal ribosomal protein uL13 family.</text>
</comment>
<keyword evidence="2 4" id="KW-0689">Ribosomal protein</keyword>
<keyword evidence="7" id="KW-1185">Reference proteome</keyword>
<sequence>MLPCALPRGRGPASGLAGCGSRAGLQAACRIRSAGVGAAGGGSRRQRLNTVQCTGAAVEAPAVEEADEPAPQELEGLEEPSLGPDVLNRSYYPKGVDTEKKGKLWYIIDAEGQILGRLATLVATYARGKHLPTFTPSMNMGAFVIVVNADKVVVSGKKYTDKKYWRHSNGRPGKWKEETFKNLQQRIPERIVEKAVKGMLPKNRLGREVFRQIKVYSGPGHPHQAQQPIDITNRINAKRADINLVVPQS</sequence>
<feature type="region of interest" description="Disordered" evidence="5">
    <location>
        <begin position="62"/>
        <end position="82"/>
    </location>
</feature>
<dbReference type="GO" id="GO:0003729">
    <property type="term" value="F:mRNA binding"/>
    <property type="evidence" value="ECO:0007669"/>
    <property type="project" value="TreeGrafter"/>
</dbReference>
<dbReference type="GO" id="GO:0017148">
    <property type="term" value="P:negative regulation of translation"/>
    <property type="evidence" value="ECO:0007669"/>
    <property type="project" value="TreeGrafter"/>
</dbReference>
<organism evidence="6 7">
    <name type="scientific">Ostreobium quekettii</name>
    <dbReference type="NCBI Taxonomy" id="121088"/>
    <lineage>
        <taxon>Eukaryota</taxon>
        <taxon>Viridiplantae</taxon>
        <taxon>Chlorophyta</taxon>
        <taxon>core chlorophytes</taxon>
        <taxon>Ulvophyceae</taxon>
        <taxon>TCBD clade</taxon>
        <taxon>Bryopsidales</taxon>
        <taxon>Ostreobineae</taxon>
        <taxon>Ostreobiaceae</taxon>
        <taxon>Ostreobium</taxon>
    </lineage>
</organism>
<dbReference type="InterPro" id="IPR023563">
    <property type="entry name" value="Ribosomal_uL13_CS"/>
</dbReference>
<dbReference type="SUPFAM" id="SSF52161">
    <property type="entry name" value="Ribosomal protein L13"/>
    <property type="match status" value="1"/>
</dbReference>
<evidence type="ECO:0008006" key="8">
    <source>
        <dbReference type="Google" id="ProtNLM"/>
    </source>
</evidence>
<dbReference type="InterPro" id="IPR036899">
    <property type="entry name" value="Ribosomal_uL13_sf"/>
</dbReference>
<comment type="caution">
    <text evidence="6">The sequence shown here is derived from an EMBL/GenBank/DDBJ whole genome shotgun (WGS) entry which is preliminary data.</text>
</comment>
<reference evidence="6" key="1">
    <citation type="submission" date="2020-12" db="EMBL/GenBank/DDBJ databases">
        <authorList>
            <person name="Iha C."/>
        </authorList>
    </citation>
    <scope>NUCLEOTIDE SEQUENCE</scope>
</reference>
<dbReference type="PANTHER" id="PTHR11545">
    <property type="entry name" value="RIBOSOMAL PROTEIN L13"/>
    <property type="match status" value="1"/>
</dbReference>
<dbReference type="OrthoDB" id="274622at2759"/>
<gene>
    <name evidence="6" type="ORF">OSTQU699_LOCUS1180</name>
</gene>
<evidence type="ECO:0000256" key="2">
    <source>
        <dbReference type="ARBA" id="ARBA00022980"/>
    </source>
</evidence>
<dbReference type="PROSITE" id="PS00783">
    <property type="entry name" value="RIBOSOMAL_L13"/>
    <property type="match status" value="1"/>
</dbReference>
<dbReference type="InterPro" id="IPR005822">
    <property type="entry name" value="Ribosomal_uL13"/>
</dbReference>
<accession>A0A8S1IMA1</accession>
<dbReference type="Proteomes" id="UP000708148">
    <property type="component" value="Unassembled WGS sequence"/>
</dbReference>
<keyword evidence="3 4" id="KW-0687">Ribonucleoprotein</keyword>
<evidence type="ECO:0000256" key="5">
    <source>
        <dbReference type="SAM" id="MobiDB-lite"/>
    </source>
</evidence>
<dbReference type="HAMAP" id="MF_01366">
    <property type="entry name" value="Ribosomal_uL13"/>
    <property type="match status" value="1"/>
</dbReference>
<name>A0A8S1IMA1_9CHLO</name>
<dbReference type="InterPro" id="IPR005823">
    <property type="entry name" value="Ribosomal_uL13_bac-type"/>
</dbReference>